<protein>
    <submittedName>
        <fullName evidence="1">Uncharacterized protein</fullName>
    </submittedName>
</protein>
<organism evidence="1 2">
    <name type="scientific">Gracilibacillus oryzae</name>
    <dbReference type="NCBI Taxonomy" id="1672701"/>
    <lineage>
        <taxon>Bacteria</taxon>
        <taxon>Bacillati</taxon>
        <taxon>Bacillota</taxon>
        <taxon>Bacilli</taxon>
        <taxon>Bacillales</taxon>
        <taxon>Bacillaceae</taxon>
        <taxon>Gracilibacillus</taxon>
    </lineage>
</organism>
<name>A0A7C8KTK8_9BACI</name>
<evidence type="ECO:0000313" key="1">
    <source>
        <dbReference type="EMBL" id="KAB8128862.1"/>
    </source>
</evidence>
<reference evidence="1 2" key="1">
    <citation type="submission" date="2019-10" db="EMBL/GenBank/DDBJ databases">
        <title>Gracilibacillus sp. nov. isolated from rice seeds.</title>
        <authorList>
            <person name="He S."/>
        </authorList>
    </citation>
    <scope>NUCLEOTIDE SEQUENCE [LARGE SCALE GENOMIC DNA]</scope>
    <source>
        <strain evidence="1 2">TD8</strain>
    </source>
</reference>
<accession>A0A7C8KTK8</accession>
<keyword evidence="2" id="KW-1185">Reference proteome</keyword>
<dbReference type="RefSeq" id="WP_153405742.1">
    <property type="nucleotide sequence ID" value="NZ_ML762437.1"/>
</dbReference>
<comment type="caution">
    <text evidence="1">The sequence shown here is derived from an EMBL/GenBank/DDBJ whole genome shotgun (WGS) entry which is preliminary data.</text>
</comment>
<proteinExistence type="predicted"/>
<dbReference type="Proteomes" id="UP000480246">
    <property type="component" value="Unassembled WGS sequence"/>
</dbReference>
<sequence length="152" mass="17405">MHKKKYLIMSLTLIFVLGFILASCNDIERTPEGYKLPIAKYEQLDSEHFSVHIEFYEEDNGKEAGEKYATIVIHHFSESPISIPDDAIIPFQIKGTDLKGEAQLDILTTINDPEINSEEIQHLIENEKPMTVVLENYGEVNLIYRTPRVPSQ</sequence>
<dbReference type="EMBL" id="WEID01000079">
    <property type="protein sequence ID" value="KAB8128862.1"/>
    <property type="molecule type" value="Genomic_DNA"/>
</dbReference>
<dbReference type="OrthoDB" id="9915475at2"/>
<gene>
    <name evidence="1" type="ORF">F9U64_15780</name>
</gene>
<evidence type="ECO:0000313" key="2">
    <source>
        <dbReference type="Proteomes" id="UP000480246"/>
    </source>
</evidence>
<dbReference type="AlphaFoldDB" id="A0A7C8KTK8"/>
<dbReference type="PROSITE" id="PS51257">
    <property type="entry name" value="PROKAR_LIPOPROTEIN"/>
    <property type="match status" value="1"/>
</dbReference>